<evidence type="ECO:0000313" key="3">
    <source>
        <dbReference type="Proteomes" id="UP000011083"/>
    </source>
</evidence>
<evidence type="ECO:0000313" key="2">
    <source>
        <dbReference type="EMBL" id="ELR14197.1"/>
    </source>
</evidence>
<dbReference type="GO" id="GO:0006310">
    <property type="term" value="P:DNA recombination"/>
    <property type="evidence" value="ECO:0007669"/>
    <property type="project" value="UniProtKB-KW"/>
</dbReference>
<sequence>MQRCYKCWWLEFVGFADGVGRMALLATEETAGCFFTQLDLNDRGGVRVAAVAIAMQHVWKGLPSLCASARVKLIIDGVERVWSAWTARRQRDLFPVEALQAWVQGRKFVGGSVMALRDACLVAVGLQLAALWVEDVTMDGEWACVWVCKAKNDQLGHGHKVFINAMGSAACLVWLLKEWLRVRGMRPGLLFMACGGRPLSTSAISAVCQWMVAAVGRPEVVMSHLLCIGGAMVAVEGGLTREQAMTIGGWESDAVDHYLQAHELVAEGVLRWMGF</sequence>
<keyword evidence="3" id="KW-1185">Reference proteome</keyword>
<gene>
    <name evidence="2" type="ORF">ACA1_021920</name>
</gene>
<dbReference type="AlphaFoldDB" id="L8GMJ4"/>
<dbReference type="SUPFAM" id="SSF56349">
    <property type="entry name" value="DNA breaking-rejoining enzymes"/>
    <property type="match status" value="1"/>
</dbReference>
<dbReference type="RefSeq" id="XP_004336210.1">
    <property type="nucleotide sequence ID" value="XM_004336162.1"/>
</dbReference>
<keyword evidence="1" id="KW-0233">DNA recombination</keyword>
<dbReference type="InterPro" id="IPR052925">
    <property type="entry name" value="Phage_Integrase-like_Recomb"/>
</dbReference>
<accession>L8GMJ4</accession>
<protein>
    <submittedName>
        <fullName evidence="2">Uncharacterized protein</fullName>
    </submittedName>
</protein>
<dbReference type="EMBL" id="KB008067">
    <property type="protein sequence ID" value="ELR14197.1"/>
    <property type="molecule type" value="Genomic_DNA"/>
</dbReference>
<dbReference type="InterPro" id="IPR013762">
    <property type="entry name" value="Integrase-like_cat_sf"/>
</dbReference>
<dbReference type="GO" id="GO:0015074">
    <property type="term" value="P:DNA integration"/>
    <property type="evidence" value="ECO:0007669"/>
    <property type="project" value="InterPro"/>
</dbReference>
<dbReference type="KEGG" id="acan:ACA1_021920"/>
<dbReference type="OrthoDB" id="415455at2759"/>
<dbReference type="VEuPathDB" id="AmoebaDB:ACA1_021920"/>
<reference evidence="2 3" key="1">
    <citation type="journal article" date="2013" name="Genome Biol.">
        <title>Genome of Acanthamoeba castellanii highlights extensive lateral gene transfer and early evolution of tyrosine kinase signaling.</title>
        <authorList>
            <person name="Clarke M."/>
            <person name="Lohan A.J."/>
            <person name="Liu B."/>
            <person name="Lagkouvardos I."/>
            <person name="Roy S."/>
            <person name="Zafar N."/>
            <person name="Bertelli C."/>
            <person name="Schilde C."/>
            <person name="Kianianmomeni A."/>
            <person name="Burglin T.R."/>
            <person name="Frech C."/>
            <person name="Turcotte B."/>
            <person name="Kopec K.O."/>
            <person name="Synnott J.M."/>
            <person name="Choo C."/>
            <person name="Paponov I."/>
            <person name="Finkler A."/>
            <person name="Soon Heng Tan C."/>
            <person name="Hutchins A.P."/>
            <person name="Weinmeier T."/>
            <person name="Rattei T."/>
            <person name="Chu J.S."/>
            <person name="Gimenez G."/>
            <person name="Irimia M."/>
            <person name="Rigden D.J."/>
            <person name="Fitzpatrick D.A."/>
            <person name="Lorenzo-Morales J."/>
            <person name="Bateman A."/>
            <person name="Chiu C.H."/>
            <person name="Tang P."/>
            <person name="Hegemann P."/>
            <person name="Fromm H."/>
            <person name="Raoult D."/>
            <person name="Greub G."/>
            <person name="Miranda-Saavedra D."/>
            <person name="Chen N."/>
            <person name="Nash P."/>
            <person name="Ginger M.L."/>
            <person name="Horn M."/>
            <person name="Schaap P."/>
            <person name="Caler L."/>
            <person name="Loftus B."/>
        </authorList>
    </citation>
    <scope>NUCLEOTIDE SEQUENCE [LARGE SCALE GENOMIC DNA]</scope>
    <source>
        <strain evidence="2 3">Neff</strain>
    </source>
</reference>
<dbReference type="Proteomes" id="UP000011083">
    <property type="component" value="Unassembled WGS sequence"/>
</dbReference>
<dbReference type="GO" id="GO:0003677">
    <property type="term" value="F:DNA binding"/>
    <property type="evidence" value="ECO:0007669"/>
    <property type="project" value="InterPro"/>
</dbReference>
<dbReference type="PANTHER" id="PTHR34605">
    <property type="entry name" value="PHAGE_INTEGRASE DOMAIN-CONTAINING PROTEIN"/>
    <property type="match status" value="1"/>
</dbReference>
<proteinExistence type="predicted"/>
<dbReference type="InterPro" id="IPR011010">
    <property type="entry name" value="DNA_brk_join_enz"/>
</dbReference>
<organism evidence="2 3">
    <name type="scientific">Acanthamoeba castellanii (strain ATCC 30010 / Neff)</name>
    <dbReference type="NCBI Taxonomy" id="1257118"/>
    <lineage>
        <taxon>Eukaryota</taxon>
        <taxon>Amoebozoa</taxon>
        <taxon>Discosea</taxon>
        <taxon>Longamoebia</taxon>
        <taxon>Centramoebida</taxon>
        <taxon>Acanthamoebidae</taxon>
        <taxon>Acanthamoeba</taxon>
    </lineage>
</organism>
<dbReference type="PANTHER" id="PTHR34605:SF3">
    <property type="entry name" value="P CELL-TYPE AGGLUTINATION PROTEIN MAP4-LIKE-RELATED"/>
    <property type="match status" value="1"/>
</dbReference>
<dbReference type="Gene3D" id="1.10.443.10">
    <property type="entry name" value="Intergrase catalytic core"/>
    <property type="match status" value="1"/>
</dbReference>
<name>L8GMJ4_ACACF</name>
<evidence type="ECO:0000256" key="1">
    <source>
        <dbReference type="ARBA" id="ARBA00023172"/>
    </source>
</evidence>
<dbReference type="GeneID" id="14914775"/>